<sequence length="55" mass="6517">MNALRQTLESKRQELIDQLIDAEVFKKDGKQLFELTLQELESEYRLVRARNQSGH</sequence>
<dbReference type="Pfam" id="PF13076">
    <property type="entry name" value="Fur_reg_FbpA"/>
    <property type="match status" value="1"/>
</dbReference>
<evidence type="ECO:0000313" key="1">
    <source>
        <dbReference type="EMBL" id="TGA97705.1"/>
    </source>
</evidence>
<dbReference type="OrthoDB" id="2972281at2"/>
<reference evidence="1 2" key="1">
    <citation type="journal article" date="2015" name="Int. J. Syst. Evol. Microbiol.">
        <title>Sporolactobacillus shoreae sp. nov. and Sporolactobacillus spathodeae sp. nov., two spore-forming lactic acid bacteria isolated from tree barks in Thailand.</title>
        <authorList>
            <person name="Thamacharoensuk T."/>
            <person name="Kitahara M."/>
            <person name="Ohkuma M."/>
            <person name="Thongchul N."/>
            <person name="Tanasupawat S."/>
        </authorList>
    </citation>
    <scope>NUCLEOTIDE SEQUENCE [LARGE SCALE GENOMIC DNA]</scope>
    <source>
        <strain evidence="1 2">BK92</strain>
    </source>
</reference>
<evidence type="ECO:0000313" key="2">
    <source>
        <dbReference type="Proteomes" id="UP000298347"/>
    </source>
</evidence>
<protein>
    <submittedName>
        <fullName evidence="1">Fur-regulated basic protein FbpA</fullName>
    </submittedName>
</protein>
<dbReference type="InterPro" id="IPR025072">
    <property type="entry name" value="Fur_reg_FbpA"/>
</dbReference>
<gene>
    <name evidence="1" type="primary">fbpA</name>
    <name evidence="1" type="ORF">E4665_11420</name>
</gene>
<name>A0A4Z0GLA4_9BACL</name>
<proteinExistence type="predicted"/>
<dbReference type="Proteomes" id="UP000298347">
    <property type="component" value="Unassembled WGS sequence"/>
</dbReference>
<dbReference type="EMBL" id="SRJD01000012">
    <property type="protein sequence ID" value="TGA97705.1"/>
    <property type="molecule type" value="Genomic_DNA"/>
</dbReference>
<comment type="caution">
    <text evidence="1">The sequence shown here is derived from an EMBL/GenBank/DDBJ whole genome shotgun (WGS) entry which is preliminary data.</text>
</comment>
<keyword evidence="2" id="KW-1185">Reference proteome</keyword>
<accession>A0A4Z0GLA4</accession>
<dbReference type="AlphaFoldDB" id="A0A4Z0GLA4"/>
<organism evidence="1 2">
    <name type="scientific">Sporolactobacillus shoreae</name>
    <dbReference type="NCBI Taxonomy" id="1465501"/>
    <lineage>
        <taxon>Bacteria</taxon>
        <taxon>Bacillati</taxon>
        <taxon>Bacillota</taxon>
        <taxon>Bacilli</taxon>
        <taxon>Bacillales</taxon>
        <taxon>Sporolactobacillaceae</taxon>
        <taxon>Sporolactobacillus</taxon>
    </lineage>
</organism>